<sequence length="596" mass="64553">MMWAQIGLSAFVALNLALGELNGAPDECDDSLQLLQEPNLTQAKKRFPAKSLGGAYMSNKESKLFRWTPTNTKLWQIKQALSAPFENANPFGSLGSVDEVAAWLEVFQSETPFGEPGVLVPWPEEDDDQLGHGGWVAYSRRQVCHITAKAFLGSKTPGYQSGLRRLMKMCKTTGDFRKAFASLLAACYADPTLANGGQGPILLAAKAKVAPSVEAVREKAKGEAVPLTSAGLRVCDYDTGAVAGAYEHLETVPTSGCQARPQDAVGVDFMTGGLAGQATQDISASWFGGYLFDAGACGLGGGQDERLSVYFPEVTVLAYFLSESHPFPQVRQPLWILGARNFFKTLDGTARFDSPMELADVPLDNDLVEVPLAGANVKISSSRPFVVFMSESQGFFDETMPNLHLARTNRLPAQRDMGQGKASFEKQVRAWYRSLALTSYDEDVQPALKALVSSVGAGPWLAGLWWGDSQLGFLAVWLGQALAATTWGTLPLDYYVYSDFTENPGNQCYILPGAACQECLRRCADPDPPASAYWMPDNAYFNWRPCVPDASICGAKGISDIVAAYGSRSVIDLWEEIESKVANGPMSTNVFDILLS</sequence>
<dbReference type="Proteomes" id="UP001642464">
    <property type="component" value="Unassembled WGS sequence"/>
</dbReference>
<reference evidence="2 3" key="1">
    <citation type="submission" date="2024-02" db="EMBL/GenBank/DDBJ databases">
        <authorList>
            <person name="Chen Y."/>
            <person name="Shah S."/>
            <person name="Dougan E. K."/>
            <person name="Thang M."/>
            <person name="Chan C."/>
        </authorList>
    </citation>
    <scope>NUCLEOTIDE SEQUENCE [LARGE SCALE GENOMIC DNA]</scope>
</reference>
<evidence type="ECO:0000256" key="1">
    <source>
        <dbReference type="SAM" id="SignalP"/>
    </source>
</evidence>
<gene>
    <name evidence="2" type="ORF">SCF082_LOCUS41226</name>
</gene>
<evidence type="ECO:0000313" key="3">
    <source>
        <dbReference type="Proteomes" id="UP001642464"/>
    </source>
</evidence>
<dbReference type="EMBL" id="CAXAMM010039551">
    <property type="protein sequence ID" value="CAK9087208.1"/>
    <property type="molecule type" value="Genomic_DNA"/>
</dbReference>
<feature type="chain" id="PRO_5045430693" evidence="1">
    <location>
        <begin position="20"/>
        <end position="596"/>
    </location>
</feature>
<name>A0ABP0QG32_9DINO</name>
<keyword evidence="3" id="KW-1185">Reference proteome</keyword>
<evidence type="ECO:0000313" key="2">
    <source>
        <dbReference type="EMBL" id="CAK9087208.1"/>
    </source>
</evidence>
<keyword evidence="1" id="KW-0732">Signal</keyword>
<accession>A0ABP0QG32</accession>
<protein>
    <submittedName>
        <fullName evidence="2">Chloroplastic</fullName>
    </submittedName>
</protein>
<proteinExistence type="predicted"/>
<feature type="signal peptide" evidence="1">
    <location>
        <begin position="1"/>
        <end position="19"/>
    </location>
</feature>
<organism evidence="2 3">
    <name type="scientific">Durusdinium trenchii</name>
    <dbReference type="NCBI Taxonomy" id="1381693"/>
    <lineage>
        <taxon>Eukaryota</taxon>
        <taxon>Sar</taxon>
        <taxon>Alveolata</taxon>
        <taxon>Dinophyceae</taxon>
        <taxon>Suessiales</taxon>
        <taxon>Symbiodiniaceae</taxon>
        <taxon>Durusdinium</taxon>
    </lineage>
</organism>
<comment type="caution">
    <text evidence="2">The sequence shown here is derived from an EMBL/GenBank/DDBJ whole genome shotgun (WGS) entry which is preliminary data.</text>
</comment>